<name>A0ABS1VLZ8_9ACTN</name>
<comment type="caution">
    <text evidence="1">The sequence shown here is derived from an EMBL/GenBank/DDBJ whole genome shotgun (WGS) entry which is preliminary data.</text>
</comment>
<keyword evidence="2" id="KW-1185">Reference proteome</keyword>
<dbReference type="EMBL" id="JAENHO010000004">
    <property type="protein sequence ID" value="MBL7255516.1"/>
    <property type="molecule type" value="Genomic_DNA"/>
</dbReference>
<evidence type="ECO:0000313" key="2">
    <source>
        <dbReference type="Proteomes" id="UP000598996"/>
    </source>
</evidence>
<dbReference type="RefSeq" id="WP_202992026.1">
    <property type="nucleotide sequence ID" value="NZ_JAENHO010000004.1"/>
</dbReference>
<gene>
    <name evidence="1" type="ORF">JKJ07_14520</name>
</gene>
<organism evidence="1 2">
    <name type="scientific">Paractinoplanes lichenicola</name>
    <dbReference type="NCBI Taxonomy" id="2802976"/>
    <lineage>
        <taxon>Bacteria</taxon>
        <taxon>Bacillati</taxon>
        <taxon>Actinomycetota</taxon>
        <taxon>Actinomycetes</taxon>
        <taxon>Micromonosporales</taxon>
        <taxon>Micromonosporaceae</taxon>
        <taxon>Paractinoplanes</taxon>
    </lineage>
</organism>
<proteinExistence type="predicted"/>
<reference evidence="1 2" key="1">
    <citation type="submission" date="2021-01" db="EMBL/GenBank/DDBJ databases">
        <title>Actinoplanes sp. nov. LDG1-01 isolated from lichen.</title>
        <authorList>
            <person name="Saeng-In P."/>
            <person name="Phongsopitanun W."/>
            <person name="Kanchanasin P."/>
            <person name="Yuki M."/>
            <person name="Kudo T."/>
            <person name="Ohkuma M."/>
            <person name="Tanasupawat S."/>
        </authorList>
    </citation>
    <scope>NUCLEOTIDE SEQUENCE [LARGE SCALE GENOMIC DNA]</scope>
    <source>
        <strain evidence="1 2">LDG1-01</strain>
    </source>
</reference>
<sequence>MRAKWWGATALSVVALAWGGAGYLITKPVDFHDYRVAAVSAAETAHDALTTTALVAEALEKGQVMTPYGKSAFDDARKALAGGAKKFTAIEPPDERCERMHDELAPLLQQADAALTRTETEPHAADQLSDALERFVEQHT</sequence>
<evidence type="ECO:0000313" key="1">
    <source>
        <dbReference type="EMBL" id="MBL7255516.1"/>
    </source>
</evidence>
<dbReference type="Proteomes" id="UP000598996">
    <property type="component" value="Unassembled WGS sequence"/>
</dbReference>
<protein>
    <submittedName>
        <fullName evidence="1">Uncharacterized protein</fullName>
    </submittedName>
</protein>
<accession>A0ABS1VLZ8</accession>